<dbReference type="CDD" id="cd02901">
    <property type="entry name" value="Macro_Poa1p-like"/>
    <property type="match status" value="1"/>
</dbReference>
<dbReference type="EMBL" id="JACHJS010000001">
    <property type="protein sequence ID" value="MBB4962675.1"/>
    <property type="molecule type" value="Genomic_DNA"/>
</dbReference>
<keyword evidence="4" id="KW-1185">Reference proteome</keyword>
<reference evidence="3 4" key="1">
    <citation type="submission" date="2020-08" db="EMBL/GenBank/DDBJ databases">
        <title>Sequencing the genomes of 1000 actinobacteria strains.</title>
        <authorList>
            <person name="Klenk H.-P."/>
        </authorList>
    </citation>
    <scope>NUCLEOTIDE SEQUENCE [LARGE SCALE GENOMIC DNA]</scope>
    <source>
        <strain evidence="3 4">DSM 45084</strain>
    </source>
</reference>
<sequence>MIAEVRGNLLEAEADAIVNAVNTVGVMGKGIALAFKRAYPKNHAEYHAACARGELEVGRLLIHETGLEVPRYVINLPTKRHWRSRSRLADVVAGIAALREALVSLDVRSVAVPALGCGNGGLSWSEVGPAPHAGLADLPDVDIRLYLPN</sequence>
<dbReference type="Pfam" id="PF01661">
    <property type="entry name" value="Macro"/>
    <property type="match status" value="1"/>
</dbReference>
<evidence type="ECO:0000313" key="4">
    <source>
        <dbReference type="Proteomes" id="UP000542674"/>
    </source>
</evidence>
<evidence type="ECO:0000313" key="3">
    <source>
        <dbReference type="EMBL" id="MBB4962675.1"/>
    </source>
</evidence>
<dbReference type="PROSITE" id="PS51154">
    <property type="entry name" value="MACRO"/>
    <property type="match status" value="1"/>
</dbReference>
<dbReference type="SUPFAM" id="SSF52949">
    <property type="entry name" value="Macro domain-like"/>
    <property type="match status" value="1"/>
</dbReference>
<organism evidence="3 4">
    <name type="scientific">Saccharothrix violaceirubra</name>
    <dbReference type="NCBI Taxonomy" id="413306"/>
    <lineage>
        <taxon>Bacteria</taxon>
        <taxon>Bacillati</taxon>
        <taxon>Actinomycetota</taxon>
        <taxon>Actinomycetes</taxon>
        <taxon>Pseudonocardiales</taxon>
        <taxon>Pseudonocardiaceae</taxon>
        <taxon>Saccharothrix</taxon>
    </lineage>
</organism>
<dbReference type="SMART" id="SM00506">
    <property type="entry name" value="A1pp"/>
    <property type="match status" value="1"/>
</dbReference>
<comment type="caution">
    <text evidence="3">The sequence shown here is derived from an EMBL/GenBank/DDBJ whole genome shotgun (WGS) entry which is preliminary data.</text>
</comment>
<evidence type="ECO:0000259" key="2">
    <source>
        <dbReference type="PROSITE" id="PS51154"/>
    </source>
</evidence>
<dbReference type="InterPro" id="IPR043472">
    <property type="entry name" value="Macro_dom-like"/>
</dbReference>
<protein>
    <submittedName>
        <fullName evidence="3">O-acetyl-ADP-ribose deacetylase (Regulator of RNase III)</fullName>
    </submittedName>
</protein>
<dbReference type="InterPro" id="IPR002589">
    <property type="entry name" value="Macro_dom"/>
</dbReference>
<dbReference type="Gene3D" id="3.40.220.10">
    <property type="entry name" value="Leucine Aminopeptidase, subunit E, domain 1"/>
    <property type="match status" value="1"/>
</dbReference>
<dbReference type="Proteomes" id="UP000542674">
    <property type="component" value="Unassembled WGS sequence"/>
</dbReference>
<gene>
    <name evidence="3" type="ORF">F4559_000034</name>
</gene>
<dbReference type="AlphaFoldDB" id="A0A7W7WSZ8"/>
<accession>A0A7W7WSZ8</accession>
<dbReference type="PANTHER" id="PTHR12521:SF0">
    <property type="entry name" value="ADP-RIBOSE GLYCOHYDROLASE OARD1"/>
    <property type="match status" value="1"/>
</dbReference>
<dbReference type="RefSeq" id="WP_184665565.1">
    <property type="nucleotide sequence ID" value="NZ_BAABAI010000035.1"/>
</dbReference>
<dbReference type="GO" id="GO:0140291">
    <property type="term" value="P:peptidyl-glutamate ADP-deribosylation"/>
    <property type="evidence" value="ECO:0007669"/>
    <property type="project" value="TreeGrafter"/>
</dbReference>
<evidence type="ECO:0000256" key="1">
    <source>
        <dbReference type="ARBA" id="ARBA00035885"/>
    </source>
</evidence>
<comment type="catalytic activity">
    <reaction evidence="1">
        <text>an N-(ADP-alpha-D-ribosyl)-thymidine in DNA + H2O = a thymidine in DNA + ADP-D-ribose</text>
        <dbReference type="Rhea" id="RHEA:71655"/>
        <dbReference type="Rhea" id="RHEA-COMP:13556"/>
        <dbReference type="Rhea" id="RHEA-COMP:18051"/>
        <dbReference type="ChEBI" id="CHEBI:15377"/>
        <dbReference type="ChEBI" id="CHEBI:57967"/>
        <dbReference type="ChEBI" id="CHEBI:137386"/>
        <dbReference type="ChEBI" id="CHEBI:191199"/>
    </reaction>
    <physiologicalReaction direction="left-to-right" evidence="1">
        <dbReference type="Rhea" id="RHEA:71656"/>
    </physiologicalReaction>
</comment>
<proteinExistence type="predicted"/>
<name>A0A7W7WSZ8_9PSEU</name>
<dbReference type="PANTHER" id="PTHR12521">
    <property type="entry name" value="PROTEIN C6ORF130"/>
    <property type="match status" value="1"/>
</dbReference>
<dbReference type="InterPro" id="IPR050892">
    <property type="entry name" value="ADP-ribose_metab_enzymes"/>
</dbReference>
<feature type="domain" description="Macro" evidence="2">
    <location>
        <begin position="1"/>
        <end position="149"/>
    </location>
</feature>